<reference evidence="2 3" key="1">
    <citation type="submission" date="2016-07" db="EMBL/GenBank/DDBJ databases">
        <title>Multiple horizontal gene transfer events from other fungi enriched the ability of initially mycotrophic Trichoderma (Ascomycota) to feed on dead plant biomass.</title>
        <authorList>
            <consortium name="DOE Joint Genome Institute"/>
            <person name="Aerts A."/>
            <person name="Atanasova L."/>
            <person name="Chenthamara K."/>
            <person name="Zhang J."/>
            <person name="Grujic M."/>
            <person name="Henrissat B."/>
            <person name="Kuo A."/>
            <person name="Salamov A."/>
            <person name="Lipzen A."/>
            <person name="Labutti K."/>
            <person name="Barry K."/>
            <person name="Miao Y."/>
            <person name="Rahimi M.J."/>
            <person name="Shen Q."/>
            <person name="Grigoriev I.V."/>
            <person name="Kubicek C.P."/>
            <person name="Druzhinina I.S."/>
        </authorList>
    </citation>
    <scope>NUCLEOTIDE SEQUENCE [LARGE SCALE GENOMIC DNA]</scope>
    <source>
        <strain evidence="2 3">CBS 433.97</strain>
    </source>
</reference>
<sequence length="581" mass="66477">MCATWNLRSLLLPICHNLARSKYILGTTVLAFAIWAGYYGLGIILRDVSQHQDDPTGIYLIPSRVTHRRKRPKKHSFSYSYLTVGIPVGYRGSVDGMISVDEPDIPIAWPSGIWRMNNWFRVDARDYLERSSHELGLRGKLDNYLESQGANPASYPSAFLVTAPKFLGYQFNPVSFWYLYSPDKILSAIVLEVNNTFGERRPYLVLRDTSEDATRISAPGTIHSNPSDTQIKASWKKDFHVSPFNSRNGSYSLLAKDPFENSMRNFCGVDITINLTSSQGQSKLFAQLRSEGEAIIASQMSLLERIKFIFSWFWVGFLTFPRIVKEAGSLFFSHQLHVWYRPEPLKDSLGRLANGNERRLEPIFRQYLRFLVEKSPNPLMVTYVPSGILESGEETFISSKASCQSEQAQHLKIRILTPVFYSRFVHFAHDFEAIFGEMAENHTIWVDKPEILPKLFLKQQSPPLQVSSFVDFMYFKLIQKLRRCPARIVRPMTSADIAKPTISAEDVRSFRISPMDAFVLGHSSKETRGSYRSLLVRIFVADWLFLGMTEIVYTLELIGRFGVAWWLASFFSAPKDLTTRT</sequence>
<evidence type="ECO:0008006" key="4">
    <source>
        <dbReference type="Google" id="ProtNLM"/>
    </source>
</evidence>
<dbReference type="OrthoDB" id="3340520at2759"/>
<dbReference type="Proteomes" id="UP000240493">
    <property type="component" value="Unassembled WGS sequence"/>
</dbReference>
<name>A0A2T3Z2F9_TRIA4</name>
<accession>A0A2T3Z2F9</accession>
<protein>
    <recommendedName>
        <fullName evidence="4">DUF1365-domain-containing protein</fullName>
    </recommendedName>
</protein>
<keyword evidence="1" id="KW-1133">Transmembrane helix</keyword>
<keyword evidence="3" id="KW-1185">Reference proteome</keyword>
<proteinExistence type="predicted"/>
<dbReference type="EMBL" id="KZ679265">
    <property type="protein sequence ID" value="PTB38987.1"/>
    <property type="molecule type" value="Genomic_DNA"/>
</dbReference>
<organism evidence="2 3">
    <name type="scientific">Trichoderma asperellum (strain ATCC 204424 / CBS 433.97 / NBRC 101777)</name>
    <dbReference type="NCBI Taxonomy" id="1042311"/>
    <lineage>
        <taxon>Eukaryota</taxon>
        <taxon>Fungi</taxon>
        <taxon>Dikarya</taxon>
        <taxon>Ascomycota</taxon>
        <taxon>Pezizomycotina</taxon>
        <taxon>Sordariomycetes</taxon>
        <taxon>Hypocreomycetidae</taxon>
        <taxon>Hypocreales</taxon>
        <taxon>Hypocreaceae</taxon>
        <taxon>Trichoderma</taxon>
    </lineage>
</organism>
<evidence type="ECO:0000313" key="3">
    <source>
        <dbReference type="Proteomes" id="UP000240493"/>
    </source>
</evidence>
<dbReference type="AlphaFoldDB" id="A0A2T3Z2F9"/>
<dbReference type="PANTHER" id="PTHR33973">
    <property type="entry name" value="OS07G0153300 PROTEIN"/>
    <property type="match status" value="1"/>
</dbReference>
<keyword evidence="1" id="KW-0812">Transmembrane</keyword>
<dbReference type="Pfam" id="PF07103">
    <property type="entry name" value="DUF1365"/>
    <property type="match status" value="1"/>
</dbReference>
<dbReference type="PANTHER" id="PTHR33973:SF4">
    <property type="entry name" value="OS07G0153300 PROTEIN"/>
    <property type="match status" value="1"/>
</dbReference>
<feature type="transmembrane region" description="Helical" evidence="1">
    <location>
        <begin position="23"/>
        <end position="45"/>
    </location>
</feature>
<evidence type="ECO:0000313" key="2">
    <source>
        <dbReference type="EMBL" id="PTB38987.1"/>
    </source>
</evidence>
<dbReference type="InterPro" id="IPR010775">
    <property type="entry name" value="DUF1365"/>
</dbReference>
<keyword evidence="1" id="KW-0472">Membrane</keyword>
<gene>
    <name evidence="2" type="ORF">M441DRAFT_145523</name>
</gene>
<evidence type="ECO:0000256" key="1">
    <source>
        <dbReference type="SAM" id="Phobius"/>
    </source>
</evidence>